<organism evidence="1 2">
    <name type="scientific">Dawidia soli</name>
    <dbReference type="NCBI Taxonomy" id="2782352"/>
    <lineage>
        <taxon>Bacteria</taxon>
        <taxon>Pseudomonadati</taxon>
        <taxon>Bacteroidota</taxon>
        <taxon>Cytophagia</taxon>
        <taxon>Cytophagales</taxon>
        <taxon>Chryseotaleaceae</taxon>
        <taxon>Dawidia</taxon>
    </lineage>
</organism>
<dbReference type="InterPro" id="IPR036641">
    <property type="entry name" value="HPT_dom_sf"/>
</dbReference>
<keyword evidence="2" id="KW-1185">Reference proteome</keyword>
<name>A0AAP2DEY3_9BACT</name>
<evidence type="ECO:0000313" key="1">
    <source>
        <dbReference type="EMBL" id="MBT1689891.1"/>
    </source>
</evidence>
<dbReference type="RefSeq" id="WP_254093113.1">
    <property type="nucleotide sequence ID" value="NZ_JAHESC010000050.1"/>
</dbReference>
<evidence type="ECO:0008006" key="3">
    <source>
        <dbReference type="Google" id="ProtNLM"/>
    </source>
</evidence>
<reference evidence="1 2" key="1">
    <citation type="submission" date="2021-05" db="EMBL/GenBank/DDBJ databases">
        <title>A Polyphasic approach of four new species of the genus Ohtaekwangia: Ohtaekwangia histidinii sp. nov., Ohtaekwangia cretensis sp. nov., Ohtaekwangia indiensis sp. nov., Ohtaekwangia reichenbachii sp. nov. from diverse environment.</title>
        <authorList>
            <person name="Octaviana S."/>
        </authorList>
    </citation>
    <scope>NUCLEOTIDE SEQUENCE [LARGE SCALE GENOMIC DNA]</scope>
    <source>
        <strain evidence="1 2">PWU37</strain>
    </source>
</reference>
<sequence length="113" mass="12708">MIPDEISGSSVSRNLFIDFDLYTDGDEEFKKELIDSMIDNLVEMQQVLQEASRRNDTKFFQEVCHKIKPTLEMLADVELLDTVGKLKTAVTDPASGAQLNRICKGIVQSLKQA</sequence>
<dbReference type="Gene3D" id="1.20.120.160">
    <property type="entry name" value="HPT domain"/>
    <property type="match status" value="1"/>
</dbReference>
<dbReference type="AlphaFoldDB" id="A0AAP2DEY3"/>
<protein>
    <recommendedName>
        <fullName evidence="3">HPt domain-containing protein</fullName>
    </recommendedName>
</protein>
<comment type="caution">
    <text evidence="1">The sequence shown here is derived from an EMBL/GenBank/DDBJ whole genome shotgun (WGS) entry which is preliminary data.</text>
</comment>
<dbReference type="GO" id="GO:0000160">
    <property type="term" value="P:phosphorelay signal transduction system"/>
    <property type="evidence" value="ECO:0007669"/>
    <property type="project" value="InterPro"/>
</dbReference>
<dbReference type="EMBL" id="JAHESC010000050">
    <property type="protein sequence ID" value="MBT1689891.1"/>
    <property type="molecule type" value="Genomic_DNA"/>
</dbReference>
<dbReference type="SUPFAM" id="SSF47226">
    <property type="entry name" value="Histidine-containing phosphotransfer domain, HPT domain"/>
    <property type="match status" value="1"/>
</dbReference>
<accession>A0AAP2DEY3</accession>
<gene>
    <name evidence="1" type="ORF">KK078_25235</name>
</gene>
<dbReference type="Proteomes" id="UP001319180">
    <property type="component" value="Unassembled WGS sequence"/>
</dbReference>
<evidence type="ECO:0000313" key="2">
    <source>
        <dbReference type="Proteomes" id="UP001319180"/>
    </source>
</evidence>
<proteinExistence type="predicted"/>